<keyword evidence="3" id="KW-0281">Fimbrium</keyword>
<dbReference type="PROSITE" id="PS00409">
    <property type="entry name" value="PROKAR_NTER_METHYL"/>
    <property type="match status" value="1"/>
</dbReference>
<keyword evidence="2" id="KW-0488">Methylation</keyword>
<evidence type="ECO:0000313" key="5">
    <source>
        <dbReference type="EMBL" id="MDQ0010180.1"/>
    </source>
</evidence>
<dbReference type="Pfam" id="PF07963">
    <property type="entry name" value="N_methyl"/>
    <property type="match status" value="1"/>
</dbReference>
<evidence type="ECO:0000256" key="2">
    <source>
        <dbReference type="ARBA" id="ARBA00022481"/>
    </source>
</evidence>
<name>A0ABT9SZL1_9GAMM</name>
<dbReference type="Proteomes" id="UP001237737">
    <property type="component" value="Unassembled WGS sequence"/>
</dbReference>
<dbReference type="RefSeq" id="WP_306850232.1">
    <property type="nucleotide sequence ID" value="NZ_JAUSSK010000003.1"/>
</dbReference>
<reference evidence="5 6" key="1">
    <citation type="submission" date="2023-07" db="EMBL/GenBank/DDBJ databases">
        <title>Sorghum-associated microbial communities from plants grown in Nebraska, USA.</title>
        <authorList>
            <person name="Schachtman D."/>
        </authorList>
    </citation>
    <scope>NUCLEOTIDE SEQUENCE [LARGE SCALE GENOMIC DNA]</scope>
    <source>
        <strain evidence="5 6">CC60</strain>
    </source>
</reference>
<feature type="transmembrane region" description="Helical" evidence="4">
    <location>
        <begin position="12"/>
        <end position="32"/>
    </location>
</feature>
<comment type="similarity">
    <text evidence="1 3">Belongs to the N-Me-Phe pilin family.</text>
</comment>
<dbReference type="Gene3D" id="3.30.700.10">
    <property type="entry name" value="Glycoprotein, Type 4 Pilin"/>
    <property type="match status" value="1"/>
</dbReference>
<dbReference type="InterPro" id="IPR012902">
    <property type="entry name" value="N_methyl_site"/>
</dbReference>
<keyword evidence="6" id="KW-1185">Reference proteome</keyword>
<proteinExistence type="inferred from homology"/>
<dbReference type="NCBIfam" id="TIGR02532">
    <property type="entry name" value="IV_pilin_GFxxxE"/>
    <property type="match status" value="1"/>
</dbReference>
<evidence type="ECO:0000313" key="6">
    <source>
        <dbReference type="Proteomes" id="UP001237737"/>
    </source>
</evidence>
<gene>
    <name evidence="5" type="ORF">J2T07_002370</name>
</gene>
<comment type="caution">
    <text evidence="5">The sequence shown here is derived from an EMBL/GenBank/DDBJ whole genome shotgun (WGS) entry which is preliminary data.</text>
</comment>
<dbReference type="PANTHER" id="PTHR30093">
    <property type="entry name" value="GENERAL SECRETION PATHWAY PROTEIN G"/>
    <property type="match status" value="1"/>
</dbReference>
<dbReference type="InterPro" id="IPR045584">
    <property type="entry name" value="Pilin-like"/>
</dbReference>
<evidence type="ECO:0000256" key="3">
    <source>
        <dbReference type="RuleBase" id="RU000389"/>
    </source>
</evidence>
<protein>
    <submittedName>
        <fullName evidence="5">Type IV pilus assembly protein PilA</fullName>
    </submittedName>
</protein>
<keyword evidence="4" id="KW-0812">Transmembrane</keyword>
<dbReference type="InterPro" id="IPR001082">
    <property type="entry name" value="Pilin"/>
</dbReference>
<dbReference type="PANTHER" id="PTHR30093:SF34">
    <property type="entry name" value="PREPILIN PEPTIDASE-DEPENDENT PROTEIN D"/>
    <property type="match status" value="1"/>
</dbReference>
<evidence type="ECO:0000256" key="4">
    <source>
        <dbReference type="SAM" id="Phobius"/>
    </source>
</evidence>
<sequence>MYLKSNRMTSGFTLIELMIVLAIIAILAAIAVPQYKDYLIRAQASEGLATAAGAKAAVWEYLHNTGHFPPSNRSAGLPDGASISGKYVSSVALQDSGVILIAYARPDSNEELKHQTISLSPVDTVGAIGWTCRSTLNDKYLPTSCRSN</sequence>
<dbReference type="Pfam" id="PF00114">
    <property type="entry name" value="Pilin"/>
    <property type="match status" value="1"/>
</dbReference>
<keyword evidence="4" id="KW-0472">Membrane</keyword>
<evidence type="ECO:0000256" key="1">
    <source>
        <dbReference type="ARBA" id="ARBA00005233"/>
    </source>
</evidence>
<accession>A0ABT9SZL1</accession>
<organism evidence="5 6">
    <name type="scientific">Luteibacter jiangsuensis</name>
    <dbReference type="NCBI Taxonomy" id="637577"/>
    <lineage>
        <taxon>Bacteria</taxon>
        <taxon>Pseudomonadati</taxon>
        <taxon>Pseudomonadota</taxon>
        <taxon>Gammaproteobacteria</taxon>
        <taxon>Lysobacterales</taxon>
        <taxon>Rhodanobacteraceae</taxon>
        <taxon>Luteibacter</taxon>
    </lineage>
</organism>
<keyword evidence="4" id="KW-1133">Transmembrane helix</keyword>
<dbReference type="SUPFAM" id="SSF54523">
    <property type="entry name" value="Pili subunits"/>
    <property type="match status" value="1"/>
</dbReference>
<dbReference type="EMBL" id="JAUSSK010000003">
    <property type="protein sequence ID" value="MDQ0010180.1"/>
    <property type="molecule type" value="Genomic_DNA"/>
</dbReference>